<dbReference type="Pfam" id="PF14322">
    <property type="entry name" value="SusD-like_3"/>
    <property type="match status" value="1"/>
</dbReference>
<dbReference type="InterPro" id="IPR011990">
    <property type="entry name" value="TPR-like_helical_dom_sf"/>
</dbReference>
<evidence type="ECO:0000259" key="7">
    <source>
        <dbReference type="Pfam" id="PF07980"/>
    </source>
</evidence>
<accession>A0ABR9AHH7</accession>
<feature type="domain" description="RagB/SusD" evidence="7">
    <location>
        <begin position="292"/>
        <end position="615"/>
    </location>
</feature>
<evidence type="ECO:0000256" key="6">
    <source>
        <dbReference type="SAM" id="SignalP"/>
    </source>
</evidence>
<evidence type="ECO:0000256" key="4">
    <source>
        <dbReference type="ARBA" id="ARBA00023136"/>
    </source>
</evidence>
<dbReference type="SUPFAM" id="SSF48452">
    <property type="entry name" value="TPR-like"/>
    <property type="match status" value="1"/>
</dbReference>
<feature type="signal peptide" evidence="6">
    <location>
        <begin position="1"/>
        <end position="23"/>
    </location>
</feature>
<dbReference type="Pfam" id="PF07980">
    <property type="entry name" value="SusD_RagB"/>
    <property type="match status" value="1"/>
</dbReference>
<comment type="caution">
    <text evidence="9">The sequence shown here is derived from an EMBL/GenBank/DDBJ whole genome shotgun (WGS) entry which is preliminary data.</text>
</comment>
<dbReference type="Gene3D" id="1.25.40.390">
    <property type="match status" value="1"/>
</dbReference>
<sequence>MKIIKLYTLAAVMVGLLLTSCETDWLDREPTNILTDDQVWNDGNLVLGVISNYYDRLPAHTTLTGGWVDYAAYDEAMWSGYSGNDWLNNLVTYDYGRWGLWDYGFIRDINLAIDKLQELSELPEDQKNQFISELRFIRAYVYFEHVKRMGGVPIITEELIYDFSGDPSYLQFPRNKEEEVYDFIISEMEAILPTIGNGGSATRANRFTALSVISRAALYAGSLAKYNGQMPTPITLPGGEVGISPSRANEYFGKSLDASREILQQGGYSLYNANPDLGENFYEAIINKNGNPEVIWAQDFLIAADKRHGFTYDNIARSVREDNLGSSAITPSLNLVEDYEYLDGSSGELRTRTNDDSDYIYYDNVEDIFANKDARLYGTIIYPGASFRGQEVFMQAGVAVWNGSGYDLMESSGLGTEYSDGELFTAAGGPHRSIQEVTNTGFYLRKYVDNAAGASTRGIRSDVWWVRFRLAEIYLNGAEAAFELGESAEALGYINTLRVRAGFGANSLTSLTMEDIRHERRVELAFEDHVVWDYKRWRVAHEKWSGNTSNPESMIYSLYPYRVIRPGDARDGQYIFVKSVAPRFRAPRFFQLGNYYSLIGQNLIDANPKLVRNPFH</sequence>
<evidence type="ECO:0000313" key="10">
    <source>
        <dbReference type="Proteomes" id="UP000647133"/>
    </source>
</evidence>
<keyword evidence="5" id="KW-0998">Cell outer membrane</keyword>
<dbReference type="RefSeq" id="WP_192009098.1">
    <property type="nucleotide sequence ID" value="NZ_JACYTQ010000002.1"/>
</dbReference>
<gene>
    <name evidence="9" type="ORF">IFO69_05580</name>
</gene>
<reference evidence="9 10" key="1">
    <citation type="submission" date="2020-09" db="EMBL/GenBank/DDBJ databases">
        <title>Echinicola sp. CAU 1574 isolated from sand of Sido Beach.</title>
        <authorList>
            <person name="Kim W."/>
        </authorList>
    </citation>
    <scope>NUCLEOTIDE SEQUENCE [LARGE SCALE GENOMIC DNA]</scope>
    <source>
        <strain evidence="9 10">CAU 1574</strain>
    </source>
</reference>
<organism evidence="9 10">
    <name type="scientific">Echinicola arenosa</name>
    <dbReference type="NCBI Taxonomy" id="2774144"/>
    <lineage>
        <taxon>Bacteria</taxon>
        <taxon>Pseudomonadati</taxon>
        <taxon>Bacteroidota</taxon>
        <taxon>Cytophagia</taxon>
        <taxon>Cytophagales</taxon>
        <taxon>Cyclobacteriaceae</taxon>
        <taxon>Echinicola</taxon>
    </lineage>
</organism>
<evidence type="ECO:0000256" key="1">
    <source>
        <dbReference type="ARBA" id="ARBA00004442"/>
    </source>
</evidence>
<dbReference type="InterPro" id="IPR033985">
    <property type="entry name" value="SusD-like_N"/>
</dbReference>
<protein>
    <submittedName>
        <fullName evidence="9">RagB/SusD family nutrient uptake outer membrane protein</fullName>
    </submittedName>
</protein>
<keyword evidence="3 6" id="KW-0732">Signal</keyword>
<name>A0ABR9AHH7_9BACT</name>
<dbReference type="InterPro" id="IPR012944">
    <property type="entry name" value="SusD_RagB_dom"/>
</dbReference>
<keyword evidence="10" id="KW-1185">Reference proteome</keyword>
<proteinExistence type="inferred from homology"/>
<dbReference type="Proteomes" id="UP000647133">
    <property type="component" value="Unassembled WGS sequence"/>
</dbReference>
<keyword evidence="4" id="KW-0472">Membrane</keyword>
<evidence type="ECO:0000256" key="5">
    <source>
        <dbReference type="ARBA" id="ARBA00023237"/>
    </source>
</evidence>
<comment type="similarity">
    <text evidence="2">Belongs to the SusD family.</text>
</comment>
<dbReference type="EMBL" id="JACYTQ010000002">
    <property type="protein sequence ID" value="MBD8488212.1"/>
    <property type="molecule type" value="Genomic_DNA"/>
</dbReference>
<dbReference type="PROSITE" id="PS51257">
    <property type="entry name" value="PROKAR_LIPOPROTEIN"/>
    <property type="match status" value="1"/>
</dbReference>
<evidence type="ECO:0000256" key="3">
    <source>
        <dbReference type="ARBA" id="ARBA00022729"/>
    </source>
</evidence>
<evidence type="ECO:0000313" key="9">
    <source>
        <dbReference type="EMBL" id="MBD8488212.1"/>
    </source>
</evidence>
<evidence type="ECO:0000259" key="8">
    <source>
        <dbReference type="Pfam" id="PF14322"/>
    </source>
</evidence>
<feature type="domain" description="SusD-like N-terminal" evidence="8">
    <location>
        <begin position="24"/>
        <end position="217"/>
    </location>
</feature>
<evidence type="ECO:0000256" key="2">
    <source>
        <dbReference type="ARBA" id="ARBA00006275"/>
    </source>
</evidence>
<feature type="chain" id="PRO_5045754591" evidence="6">
    <location>
        <begin position="24"/>
        <end position="616"/>
    </location>
</feature>
<comment type="subcellular location">
    <subcellularLocation>
        <location evidence="1">Cell outer membrane</location>
    </subcellularLocation>
</comment>